<feature type="domain" description="Plant bHLH transcription factor ACT-like" evidence="7">
    <location>
        <begin position="570"/>
        <end position="646"/>
    </location>
</feature>
<feature type="domain" description="Transcription factor MYC/MYB N-terminal" evidence="6">
    <location>
        <begin position="16"/>
        <end position="196"/>
    </location>
</feature>
<dbReference type="InterPro" id="IPR054502">
    <property type="entry name" value="bHLH-TF_ACT-like_plant"/>
</dbReference>
<dbReference type="GO" id="GO:0046983">
    <property type="term" value="F:protein dimerization activity"/>
    <property type="evidence" value="ECO:0007669"/>
    <property type="project" value="InterPro"/>
</dbReference>
<organism evidence="8 9">
    <name type="scientific">Populus deltoides</name>
    <name type="common">Eastern poplar</name>
    <name type="synonym">Eastern cottonwood</name>
    <dbReference type="NCBI Taxonomy" id="3696"/>
    <lineage>
        <taxon>Eukaryota</taxon>
        <taxon>Viridiplantae</taxon>
        <taxon>Streptophyta</taxon>
        <taxon>Embryophyta</taxon>
        <taxon>Tracheophyta</taxon>
        <taxon>Spermatophyta</taxon>
        <taxon>Magnoliopsida</taxon>
        <taxon>eudicotyledons</taxon>
        <taxon>Gunneridae</taxon>
        <taxon>Pentapetalae</taxon>
        <taxon>rosids</taxon>
        <taxon>fabids</taxon>
        <taxon>Malpighiales</taxon>
        <taxon>Salicaceae</taxon>
        <taxon>Saliceae</taxon>
        <taxon>Populus</taxon>
    </lineage>
</organism>
<keyword evidence="4" id="KW-0804">Transcription</keyword>
<accession>A0A8T2X500</accession>
<name>A0A8T2X500_POPDE</name>
<evidence type="ECO:0000256" key="5">
    <source>
        <dbReference type="ARBA" id="ARBA00023242"/>
    </source>
</evidence>
<evidence type="ECO:0000256" key="2">
    <source>
        <dbReference type="ARBA" id="ARBA00023015"/>
    </source>
</evidence>
<dbReference type="Pfam" id="PF22754">
    <property type="entry name" value="bHLH-TF_ACT-like_plant"/>
    <property type="match status" value="1"/>
</dbReference>
<dbReference type="Proteomes" id="UP000807159">
    <property type="component" value="Chromosome 14"/>
</dbReference>
<keyword evidence="5" id="KW-0539">Nucleus</keyword>
<dbReference type="EMBL" id="JACEGQ020000014">
    <property type="protein sequence ID" value="KAH8488665.1"/>
    <property type="molecule type" value="Genomic_DNA"/>
</dbReference>
<evidence type="ECO:0000256" key="1">
    <source>
        <dbReference type="ARBA" id="ARBA00004123"/>
    </source>
</evidence>
<evidence type="ECO:0000256" key="3">
    <source>
        <dbReference type="ARBA" id="ARBA00023159"/>
    </source>
</evidence>
<evidence type="ECO:0000259" key="7">
    <source>
        <dbReference type="Pfam" id="PF22754"/>
    </source>
</evidence>
<dbReference type="InterPro" id="IPR036638">
    <property type="entry name" value="HLH_DNA-bd_sf"/>
</dbReference>
<sequence length="650" mass="73224">MAPVVQGQQVVVPDNLRKQLAVAVRSVQWSYAIFWSQSTRQQGVVEWGDGYYNGDIKTRKVEAMELKADKIGLQRSEQLRELYESLLEGETGLQAKRSSPALSPEDLSDEEWYYLVCMSFVFNPGEGLPGRALANKQPIWLCNAQYADSKVFSRSLLAKSASIQTVVCFPYLEGVIELGVTELVTEDPGLIQHIKASLLDFSKPVCSEKSFSAAHNKDDDKDPMSTRISHEIVDTLALENLYTPTEDIESEQEGINYLHGNVCEEFNRNSPDDFSNGYEHNLVTEDSFMLEDLKEGASQVQSWHSMDDEFSDDVRDSMDSSDCISEVFVKQGKVLPSSKGKNISHLQLKVLQEGNHTKLSSLDPGADDDLHYRRTAFVILKSSSQLIENPCFQSGDYKSSFVGWKKGAADGYKPRIQQKMLKRILFAAPLMHGGHCIRSDTENAGKDCLENLEGCETCKLHFESEKQKEKEKYRALESIVASINEIDKASILSDTINYPRQLESRVAELESCTGSTVYEARSRSYMGMVDRTSDNHGIKKPWINKRKAHDIDEAELELDEVAPKDGMPVDLKVCMKEKEILIEMRCPYREYMLLDILDEANKRQLDVLSVHSSTLDGIFTLTLKSKFRGAAPVSPERMIKQALRKTVGRT</sequence>
<evidence type="ECO:0000313" key="8">
    <source>
        <dbReference type="EMBL" id="KAH8488665.1"/>
    </source>
</evidence>
<evidence type="ECO:0000256" key="4">
    <source>
        <dbReference type="ARBA" id="ARBA00023163"/>
    </source>
</evidence>
<gene>
    <name evidence="8" type="ORF">H0E87_024344</name>
</gene>
<dbReference type="PANTHER" id="PTHR46266">
    <property type="entry name" value="TRANSCRIPTION FACTOR TT8"/>
    <property type="match status" value="1"/>
</dbReference>
<dbReference type="InterPro" id="IPR025610">
    <property type="entry name" value="MYC/MYB_N"/>
</dbReference>
<dbReference type="AlphaFoldDB" id="A0A8T2X500"/>
<dbReference type="GO" id="GO:0080090">
    <property type="term" value="P:regulation of primary metabolic process"/>
    <property type="evidence" value="ECO:0007669"/>
    <property type="project" value="UniProtKB-ARBA"/>
</dbReference>
<dbReference type="PANTHER" id="PTHR46266:SF1">
    <property type="entry name" value="TRANSCRIPTION FACTOR MYC1"/>
    <property type="match status" value="1"/>
</dbReference>
<keyword evidence="3" id="KW-0010">Activator</keyword>
<reference evidence="8" key="1">
    <citation type="journal article" date="2021" name="J. Hered.">
        <title>Genome Assembly of Salicaceae Populus deltoides (Eastern Cottonwood) I-69 Based on Nanopore Sequencing and Hi-C Technologies.</title>
        <authorList>
            <person name="Bai S."/>
            <person name="Wu H."/>
            <person name="Zhang J."/>
            <person name="Pan Z."/>
            <person name="Zhao W."/>
            <person name="Li Z."/>
            <person name="Tong C."/>
        </authorList>
    </citation>
    <scope>NUCLEOTIDE SEQUENCE</scope>
    <source>
        <tissue evidence="8">Leaf</tissue>
    </source>
</reference>
<keyword evidence="9" id="KW-1185">Reference proteome</keyword>
<evidence type="ECO:0000313" key="9">
    <source>
        <dbReference type="Proteomes" id="UP000807159"/>
    </source>
</evidence>
<evidence type="ECO:0000259" key="6">
    <source>
        <dbReference type="Pfam" id="PF14215"/>
    </source>
</evidence>
<proteinExistence type="predicted"/>
<evidence type="ECO:0008006" key="10">
    <source>
        <dbReference type="Google" id="ProtNLM"/>
    </source>
</evidence>
<dbReference type="Pfam" id="PF14215">
    <property type="entry name" value="bHLH-MYC_N"/>
    <property type="match status" value="1"/>
</dbReference>
<comment type="subcellular location">
    <subcellularLocation>
        <location evidence="1">Nucleus</location>
    </subcellularLocation>
</comment>
<protein>
    <recommendedName>
        <fullName evidence="10">Transcription factor MYC/MYB N-terminal domain-containing protein</fullName>
    </recommendedName>
</protein>
<keyword evidence="2" id="KW-0805">Transcription regulation</keyword>
<comment type="caution">
    <text evidence="8">The sequence shown here is derived from an EMBL/GenBank/DDBJ whole genome shotgun (WGS) entry which is preliminary data.</text>
</comment>
<dbReference type="SUPFAM" id="SSF47459">
    <property type="entry name" value="HLH, helix-loop-helix DNA-binding domain"/>
    <property type="match status" value="1"/>
</dbReference>
<dbReference type="GO" id="GO:0005634">
    <property type="term" value="C:nucleus"/>
    <property type="evidence" value="ECO:0007669"/>
    <property type="project" value="UniProtKB-SubCell"/>
</dbReference>